<proteinExistence type="predicted"/>
<organism evidence="1 2">
    <name type="scientific">Stephanodiscus triporus</name>
    <dbReference type="NCBI Taxonomy" id="2934178"/>
    <lineage>
        <taxon>Eukaryota</taxon>
        <taxon>Sar</taxon>
        <taxon>Stramenopiles</taxon>
        <taxon>Ochrophyta</taxon>
        <taxon>Bacillariophyta</taxon>
        <taxon>Coscinodiscophyceae</taxon>
        <taxon>Thalassiosirophycidae</taxon>
        <taxon>Stephanodiscales</taxon>
        <taxon>Stephanodiscaceae</taxon>
        <taxon>Stephanodiscus</taxon>
    </lineage>
</organism>
<reference evidence="1 2" key="1">
    <citation type="submission" date="2024-10" db="EMBL/GenBank/DDBJ databases">
        <title>Updated reference genomes for cyclostephanoid diatoms.</title>
        <authorList>
            <person name="Roberts W.R."/>
            <person name="Alverson A.J."/>
        </authorList>
    </citation>
    <scope>NUCLEOTIDE SEQUENCE [LARGE SCALE GENOMIC DNA]</scope>
    <source>
        <strain evidence="1 2">AJA276-08</strain>
    </source>
</reference>
<gene>
    <name evidence="1" type="ORF">ACHAW5_006225</name>
</gene>
<dbReference type="AlphaFoldDB" id="A0ABD3NLV5"/>
<dbReference type="Proteomes" id="UP001530315">
    <property type="component" value="Unassembled WGS sequence"/>
</dbReference>
<keyword evidence="2" id="KW-1185">Reference proteome</keyword>
<protein>
    <submittedName>
        <fullName evidence="1">Uncharacterized protein</fullName>
    </submittedName>
</protein>
<name>A0ABD3NLV5_9STRA</name>
<comment type="caution">
    <text evidence="1">The sequence shown here is derived from an EMBL/GenBank/DDBJ whole genome shotgun (WGS) entry which is preliminary data.</text>
</comment>
<evidence type="ECO:0000313" key="1">
    <source>
        <dbReference type="EMBL" id="KAL3776806.1"/>
    </source>
</evidence>
<dbReference type="EMBL" id="JALLAZ020001332">
    <property type="protein sequence ID" value="KAL3776806.1"/>
    <property type="molecule type" value="Genomic_DNA"/>
</dbReference>
<sequence length="97" mass="11459">MKVFNGHYFDVKPHHLHILSFLRVWRFVHVVQSYLSIEISRHARTKDELSSQVKSFEDWKCDVEREKRLAIEETETLREALKFAALEVAAMNTTVKS</sequence>
<accession>A0ABD3NLV5</accession>
<evidence type="ECO:0000313" key="2">
    <source>
        <dbReference type="Proteomes" id="UP001530315"/>
    </source>
</evidence>